<feature type="transmembrane region" description="Helical" evidence="10">
    <location>
        <begin position="90"/>
        <end position="113"/>
    </location>
</feature>
<evidence type="ECO:0000256" key="5">
    <source>
        <dbReference type="ARBA" id="ARBA00022927"/>
    </source>
</evidence>
<evidence type="ECO:0000256" key="1">
    <source>
        <dbReference type="ARBA" id="ARBA00004651"/>
    </source>
</evidence>
<dbReference type="GO" id="GO:0032977">
    <property type="term" value="F:membrane insertase activity"/>
    <property type="evidence" value="ECO:0007669"/>
    <property type="project" value="InterPro"/>
</dbReference>
<dbReference type="GO" id="GO:0015031">
    <property type="term" value="P:protein transport"/>
    <property type="evidence" value="ECO:0007669"/>
    <property type="project" value="UniProtKB-KW"/>
</dbReference>
<dbReference type="GO" id="GO:0005886">
    <property type="term" value="C:plasma membrane"/>
    <property type="evidence" value="ECO:0007669"/>
    <property type="project" value="UniProtKB-SubCell"/>
</dbReference>
<evidence type="ECO:0000313" key="12">
    <source>
        <dbReference type="EMBL" id="PIR72413.1"/>
    </source>
</evidence>
<protein>
    <recommendedName>
        <fullName evidence="11">Membrane insertase YidC/Oxa/ALB C-terminal domain-containing protein</fullName>
    </recommendedName>
</protein>
<keyword evidence="7 10" id="KW-0472">Membrane</keyword>
<dbReference type="Proteomes" id="UP000228756">
    <property type="component" value="Unassembled WGS sequence"/>
</dbReference>
<evidence type="ECO:0000256" key="9">
    <source>
        <dbReference type="RuleBase" id="RU003945"/>
    </source>
</evidence>
<comment type="subcellular location">
    <subcellularLocation>
        <location evidence="1">Cell membrane</location>
        <topology evidence="1">Multi-pass membrane protein</topology>
    </subcellularLocation>
    <subcellularLocation>
        <location evidence="9">Membrane</location>
        <topology evidence="9">Multi-pass membrane protein</topology>
    </subcellularLocation>
</comment>
<proteinExistence type="inferred from homology"/>
<evidence type="ECO:0000256" key="8">
    <source>
        <dbReference type="ARBA" id="ARBA00023186"/>
    </source>
</evidence>
<keyword evidence="6 10" id="KW-1133">Transmembrane helix</keyword>
<keyword evidence="4 9" id="KW-0812">Transmembrane</keyword>
<dbReference type="AlphaFoldDB" id="A0A2M6NS59"/>
<organism evidence="12 13">
    <name type="scientific">Candidatus Nealsonbacteria bacterium CG10_big_fil_rev_8_21_14_0_10_36_24</name>
    <dbReference type="NCBI Taxonomy" id="1974710"/>
    <lineage>
        <taxon>Bacteria</taxon>
        <taxon>Candidatus Nealsoniibacteriota</taxon>
    </lineage>
</organism>
<evidence type="ECO:0000256" key="4">
    <source>
        <dbReference type="ARBA" id="ARBA00022692"/>
    </source>
</evidence>
<comment type="similarity">
    <text evidence="9">Belongs to the OXA1/ALB3/YidC family.</text>
</comment>
<accession>A0A2M6NS59</accession>
<reference evidence="13" key="1">
    <citation type="submission" date="2017-09" db="EMBL/GenBank/DDBJ databases">
        <title>Depth-based differentiation of microbial function through sediment-hosted aquifers and enrichment of novel symbionts in the deep terrestrial subsurface.</title>
        <authorList>
            <person name="Probst A.J."/>
            <person name="Ladd B."/>
            <person name="Jarett J.K."/>
            <person name="Geller-Mcgrath D.E."/>
            <person name="Sieber C.M.K."/>
            <person name="Emerson J.B."/>
            <person name="Anantharaman K."/>
            <person name="Thomas B.C."/>
            <person name="Malmstrom R."/>
            <person name="Stieglmeier M."/>
            <person name="Klingl A."/>
            <person name="Woyke T."/>
            <person name="Ryan C.M."/>
            <person name="Banfield J.F."/>
        </authorList>
    </citation>
    <scope>NUCLEOTIDE SEQUENCE [LARGE SCALE GENOMIC DNA]</scope>
</reference>
<evidence type="ECO:0000256" key="10">
    <source>
        <dbReference type="SAM" id="Phobius"/>
    </source>
</evidence>
<feature type="transmembrane region" description="Helical" evidence="10">
    <location>
        <begin position="164"/>
        <end position="182"/>
    </location>
</feature>
<keyword evidence="2" id="KW-0813">Transport</keyword>
<comment type="caution">
    <text evidence="12">The sequence shown here is derived from an EMBL/GenBank/DDBJ whole genome shotgun (WGS) entry which is preliminary data.</text>
</comment>
<evidence type="ECO:0000256" key="2">
    <source>
        <dbReference type="ARBA" id="ARBA00022448"/>
    </source>
</evidence>
<gene>
    <name evidence="12" type="ORF">COU42_01310</name>
</gene>
<evidence type="ECO:0000256" key="3">
    <source>
        <dbReference type="ARBA" id="ARBA00022475"/>
    </source>
</evidence>
<dbReference type="Pfam" id="PF02096">
    <property type="entry name" value="60KD_IMP"/>
    <property type="match status" value="1"/>
</dbReference>
<dbReference type="PANTHER" id="PTHR12428:SF65">
    <property type="entry name" value="CYTOCHROME C OXIDASE ASSEMBLY PROTEIN COX18, MITOCHONDRIAL"/>
    <property type="match status" value="1"/>
</dbReference>
<dbReference type="InterPro" id="IPR047196">
    <property type="entry name" value="YidC_ALB_C"/>
</dbReference>
<dbReference type="PRINTS" id="PR00701">
    <property type="entry name" value="60KDINNERMP"/>
</dbReference>
<dbReference type="PANTHER" id="PTHR12428">
    <property type="entry name" value="OXA1"/>
    <property type="match status" value="1"/>
</dbReference>
<dbReference type="InterPro" id="IPR028055">
    <property type="entry name" value="YidC/Oxa/ALB_C"/>
</dbReference>
<dbReference type="CDD" id="cd20070">
    <property type="entry name" value="5TM_YidC_Alb3"/>
    <property type="match status" value="1"/>
</dbReference>
<feature type="transmembrane region" description="Helical" evidence="10">
    <location>
        <begin position="133"/>
        <end position="152"/>
    </location>
</feature>
<dbReference type="NCBIfam" id="TIGR03592">
    <property type="entry name" value="yidC_oxa1_cterm"/>
    <property type="match status" value="1"/>
</dbReference>
<sequence length="212" mass="24266">MKSLFNTILYQPLFNLLIFFYQHLHDLGLAIIFLTIIIRLVLLPFFYKSAKDQAIIQKLAPKIKEIQKNHKDDISTQTQAMMALYKEHKINPLSSVLLLIIQLPILIALYRVFLRGIPGIVARPLFLGLIDLAKPNIFIITIAAIVTFWQTVISMPKTAKNKQMFLMPLMMPLWIVIILRLLPSAVGLYILASTLFSVIQQIIINKSLTLKE</sequence>
<dbReference type="InterPro" id="IPR001708">
    <property type="entry name" value="YidC/ALB3/OXA1/COX18"/>
</dbReference>
<evidence type="ECO:0000259" key="11">
    <source>
        <dbReference type="Pfam" id="PF02096"/>
    </source>
</evidence>
<evidence type="ECO:0000256" key="7">
    <source>
        <dbReference type="ARBA" id="ARBA00023136"/>
    </source>
</evidence>
<dbReference type="EMBL" id="PFCJ01000015">
    <property type="protein sequence ID" value="PIR72413.1"/>
    <property type="molecule type" value="Genomic_DNA"/>
</dbReference>
<dbReference type="GO" id="GO:0051205">
    <property type="term" value="P:protein insertion into membrane"/>
    <property type="evidence" value="ECO:0007669"/>
    <property type="project" value="TreeGrafter"/>
</dbReference>
<feature type="transmembrane region" description="Helical" evidence="10">
    <location>
        <begin position="30"/>
        <end position="47"/>
    </location>
</feature>
<keyword evidence="3" id="KW-1003">Cell membrane</keyword>
<keyword evidence="8" id="KW-0143">Chaperone</keyword>
<name>A0A2M6NS59_9BACT</name>
<evidence type="ECO:0000256" key="6">
    <source>
        <dbReference type="ARBA" id="ARBA00022989"/>
    </source>
</evidence>
<keyword evidence="5" id="KW-0653">Protein transport</keyword>
<evidence type="ECO:0000313" key="13">
    <source>
        <dbReference type="Proteomes" id="UP000228756"/>
    </source>
</evidence>
<feature type="domain" description="Membrane insertase YidC/Oxa/ALB C-terminal" evidence="11">
    <location>
        <begin position="28"/>
        <end position="206"/>
    </location>
</feature>